<feature type="region of interest" description="Disordered" evidence="1">
    <location>
        <begin position="75"/>
        <end position="95"/>
    </location>
</feature>
<dbReference type="OrthoDB" id="6429089at2759"/>
<evidence type="ECO:0000313" key="2">
    <source>
        <dbReference type="EMBL" id="GFY46356.1"/>
    </source>
</evidence>
<keyword evidence="3" id="KW-1185">Reference proteome</keyword>
<evidence type="ECO:0000313" key="3">
    <source>
        <dbReference type="Proteomes" id="UP000886998"/>
    </source>
</evidence>
<dbReference type="Proteomes" id="UP000886998">
    <property type="component" value="Unassembled WGS sequence"/>
</dbReference>
<dbReference type="AlphaFoldDB" id="A0A8X6X583"/>
<accession>A0A8X6X583</accession>
<gene>
    <name evidence="2" type="primary">AVEN_113921_1</name>
    <name evidence="2" type="ORF">TNIN_121451</name>
</gene>
<organism evidence="2 3">
    <name type="scientific">Trichonephila inaurata madagascariensis</name>
    <dbReference type="NCBI Taxonomy" id="2747483"/>
    <lineage>
        <taxon>Eukaryota</taxon>
        <taxon>Metazoa</taxon>
        <taxon>Ecdysozoa</taxon>
        <taxon>Arthropoda</taxon>
        <taxon>Chelicerata</taxon>
        <taxon>Arachnida</taxon>
        <taxon>Araneae</taxon>
        <taxon>Araneomorphae</taxon>
        <taxon>Entelegynae</taxon>
        <taxon>Araneoidea</taxon>
        <taxon>Nephilidae</taxon>
        <taxon>Trichonephila</taxon>
        <taxon>Trichonephila inaurata</taxon>
    </lineage>
</organism>
<name>A0A8X6X583_9ARAC</name>
<comment type="caution">
    <text evidence="2">The sequence shown here is derived from an EMBL/GenBank/DDBJ whole genome shotgun (WGS) entry which is preliminary data.</text>
</comment>
<reference evidence="2" key="1">
    <citation type="submission" date="2020-08" db="EMBL/GenBank/DDBJ databases">
        <title>Multicomponent nature underlies the extraordinary mechanical properties of spider dragline silk.</title>
        <authorList>
            <person name="Kono N."/>
            <person name="Nakamura H."/>
            <person name="Mori M."/>
            <person name="Yoshida Y."/>
            <person name="Ohtoshi R."/>
            <person name="Malay A.D."/>
            <person name="Moran D.A.P."/>
            <person name="Tomita M."/>
            <person name="Numata K."/>
            <person name="Arakawa K."/>
        </authorList>
    </citation>
    <scope>NUCLEOTIDE SEQUENCE</scope>
</reference>
<dbReference type="EMBL" id="BMAV01005340">
    <property type="protein sequence ID" value="GFY46356.1"/>
    <property type="molecule type" value="Genomic_DNA"/>
</dbReference>
<sequence>MGRKFEYWSRSQSSKFIRQVKEINEFYHRKYLTKSPLGDYYTFPAIDDEGCVEDGDKTSKYFGFLQEPPKYLSHEESTYSDHYGPKTNFPSNHPNLNENPISTAMLWNRARDMVSTTQFDYDGRRIGTNTALTFLKESCPCHSMPEKKETTKRTSAYSEPMEILTTVGPAPVVKRCRNVARWETTYGRDFSYDPIRKPVFPFPLQ</sequence>
<proteinExistence type="predicted"/>
<protein>
    <submittedName>
        <fullName evidence="2">Uncharacterized protein</fullName>
    </submittedName>
</protein>
<evidence type="ECO:0000256" key="1">
    <source>
        <dbReference type="SAM" id="MobiDB-lite"/>
    </source>
</evidence>